<dbReference type="AlphaFoldDB" id="A0AAE6YE28"/>
<evidence type="ECO:0000256" key="4">
    <source>
        <dbReference type="ARBA" id="ARBA00022630"/>
    </source>
</evidence>
<evidence type="ECO:0000256" key="12">
    <source>
        <dbReference type="ARBA" id="ARBA00049645"/>
    </source>
</evidence>
<keyword evidence="9" id="KW-0753">Steroid metabolism</keyword>
<protein>
    <recommendedName>
        <fullName evidence="14">Cholesterol oxidase</fullName>
        <ecNumber evidence="13">1.1.3.6</ecNumber>
        <ecNumber evidence="11">5.3.3.1</ecNumber>
    </recommendedName>
    <alternativeName>
        <fullName evidence="15">Cholesterol isomerase</fullName>
    </alternativeName>
</protein>
<keyword evidence="4" id="KW-0285">Flavoprotein</keyword>
<dbReference type="PANTHER" id="PTHR47470">
    <property type="entry name" value="CHOLESTEROL OXIDASE"/>
    <property type="match status" value="1"/>
</dbReference>
<keyword evidence="8" id="KW-1207">Sterol metabolism</keyword>
<evidence type="ECO:0000313" key="18">
    <source>
        <dbReference type="EMBL" id="QIT48330.1"/>
    </source>
</evidence>
<evidence type="ECO:0000256" key="11">
    <source>
        <dbReference type="ARBA" id="ARBA00038856"/>
    </source>
</evidence>
<dbReference type="PANTHER" id="PTHR47470:SF1">
    <property type="entry name" value="FAD-DEPENDENT OXIDOREDUCTASE 2 FAD BINDING DOMAIN-CONTAINING PROTEIN"/>
    <property type="match status" value="1"/>
</dbReference>
<proteinExistence type="inferred from homology"/>
<evidence type="ECO:0000313" key="19">
    <source>
        <dbReference type="Proteomes" id="UP000190306"/>
    </source>
</evidence>
<evidence type="ECO:0000256" key="2">
    <source>
        <dbReference type="ARBA" id="ARBA00010790"/>
    </source>
</evidence>
<evidence type="ECO:0000313" key="17">
    <source>
        <dbReference type="EMBL" id="OOQ47984.1"/>
    </source>
</evidence>
<evidence type="ECO:0000256" key="8">
    <source>
        <dbReference type="ARBA" id="ARBA00023166"/>
    </source>
</evidence>
<accession>A0AAE6YE28</accession>
<comment type="cofactor">
    <cofactor evidence="1">
        <name>FAD</name>
        <dbReference type="ChEBI" id="CHEBI:57692"/>
    </cofactor>
</comment>
<comment type="pathway">
    <text evidence="12">Steroid metabolism; cholesterol degradation.</text>
</comment>
<dbReference type="Proteomes" id="UP000190306">
    <property type="component" value="Chromosome"/>
</dbReference>
<dbReference type="Proteomes" id="UP000502504">
    <property type="component" value="Chromosome"/>
</dbReference>
<keyword evidence="7" id="KW-0443">Lipid metabolism</keyword>
<name>A0AAE6YE28_STRAT</name>
<evidence type="ECO:0000256" key="5">
    <source>
        <dbReference type="ARBA" id="ARBA00022827"/>
    </source>
</evidence>
<keyword evidence="3" id="KW-0153">Cholesterol metabolism</keyword>
<dbReference type="GO" id="GO:0008203">
    <property type="term" value="P:cholesterol metabolic process"/>
    <property type="evidence" value="ECO:0007669"/>
    <property type="project" value="UniProtKB-KW"/>
</dbReference>
<evidence type="ECO:0000256" key="9">
    <source>
        <dbReference type="ARBA" id="ARBA00023221"/>
    </source>
</evidence>
<organism evidence="18 20">
    <name type="scientific">Streptomyces antibioticus</name>
    <dbReference type="NCBI Taxonomy" id="1890"/>
    <lineage>
        <taxon>Bacteria</taxon>
        <taxon>Bacillati</taxon>
        <taxon>Actinomycetota</taxon>
        <taxon>Actinomycetes</taxon>
        <taxon>Kitasatosporales</taxon>
        <taxon>Streptomycetaceae</taxon>
        <taxon>Streptomyces</taxon>
    </lineage>
</organism>
<dbReference type="RefSeq" id="WP_078636517.1">
    <property type="nucleotide sequence ID" value="NZ_CM007717.1"/>
</dbReference>
<dbReference type="EC" id="5.3.3.1" evidence="11"/>
<dbReference type="InterPro" id="IPR052542">
    <property type="entry name" value="Cholesterol_Oxidase"/>
</dbReference>
<dbReference type="SUPFAM" id="SSF51905">
    <property type="entry name" value="FAD/NAD(P)-binding domain"/>
    <property type="match status" value="1"/>
</dbReference>
<sequence length="574" mass="61185">MTPAQDPHDYDVLVIGSGFGGSVSALRLTEKGYRVGVLEAGRRFADADFPRTSWRVRRYLFAPRLGCTGILRASLLGDILVLSGAGVGGGSLGYANTLYEPPDAFYEGSRWAALTDWRRELAPYFAQARRMLGVTPNPLFTEADLLLRDTARDLGREDTFRPTPVAVHFGPPGAEPGTSVPDPYFGGAGPDRTTCVNCGACMTGCRHNAKNTLPKNYLGLAERAGAHVMERRTVTGVRRAGDGWAVTSVHTGAVPGRRRRTLTARHVIFAAGALGTQRLLHTLKDDGSLAGISPRLGLLTRTNSEAILGVRARERDADYSRGVAITSSVHLDDTTHVEPVRYGRGSNLLALLGAMLVDPVPGRSRLLVGLAAMARGARRLPAVHSPRRWSQQTVVLLVMQTVDNSVTTYLRRGPTGRRRLTSRPGEGAPNPTWIPAGHRAARTAAARIDGQACGTWADLFDVPTTGHLIGGCTMGETPDTGVVDPYHRLHGHPGLHVIDGSTVSANLGVNPSLTITALAERATALWPNLGETDPRPAPGLPYRPVAPVPPRRPAVAATAPAALRLPPPHGTDAV</sequence>
<evidence type="ECO:0000256" key="10">
    <source>
        <dbReference type="ARBA" id="ARBA00023235"/>
    </source>
</evidence>
<dbReference type="EC" id="1.1.3.6" evidence="13"/>
<dbReference type="InterPro" id="IPR036188">
    <property type="entry name" value="FAD/NAD-bd_sf"/>
</dbReference>
<dbReference type="GO" id="GO:0050660">
    <property type="term" value="F:flavin adenine dinucleotide binding"/>
    <property type="evidence" value="ECO:0007669"/>
    <property type="project" value="InterPro"/>
</dbReference>
<dbReference type="Gene3D" id="3.50.50.60">
    <property type="entry name" value="FAD/NAD(P)-binding domain"/>
    <property type="match status" value="3"/>
</dbReference>
<dbReference type="PROSITE" id="PS51379">
    <property type="entry name" value="4FE4S_FER_2"/>
    <property type="match status" value="1"/>
</dbReference>
<keyword evidence="5" id="KW-0274">FAD</keyword>
<comment type="similarity">
    <text evidence="2">Belongs to the GMC oxidoreductase family.</text>
</comment>
<dbReference type="InterPro" id="IPR003953">
    <property type="entry name" value="FAD-dep_OxRdtase_2_FAD-bd"/>
</dbReference>
<dbReference type="GO" id="GO:0016995">
    <property type="term" value="F:cholesterol oxidase activity"/>
    <property type="evidence" value="ECO:0007669"/>
    <property type="project" value="UniProtKB-EC"/>
</dbReference>
<dbReference type="EMBL" id="LHQL01000014">
    <property type="protein sequence ID" value="OOQ47984.1"/>
    <property type="molecule type" value="Genomic_DNA"/>
</dbReference>
<dbReference type="InterPro" id="IPR000172">
    <property type="entry name" value="GMC_OxRdtase_N"/>
</dbReference>
<dbReference type="Pfam" id="PF00732">
    <property type="entry name" value="GMC_oxred_N"/>
    <property type="match status" value="1"/>
</dbReference>
<evidence type="ECO:0000256" key="13">
    <source>
        <dbReference type="ARBA" id="ARBA00049723"/>
    </source>
</evidence>
<keyword evidence="19" id="KW-1185">Reference proteome</keyword>
<feature type="domain" description="4Fe-4S ferredoxin-type" evidence="16">
    <location>
        <begin position="186"/>
        <end position="215"/>
    </location>
</feature>
<keyword evidence="6" id="KW-0560">Oxidoreductase</keyword>
<reference evidence="17 19" key="1">
    <citation type="submission" date="2015-07" db="EMBL/GenBank/DDBJ databases">
        <title>Draft Genome Sequence of Streptomyces antibioticus, IMRU 3720 reveals insights in the evolution of actinomycin biosynthetic gene clusters in Streptomyces.</title>
        <authorList>
            <person name="Crnovcic I."/>
            <person name="Ruckert C."/>
            <person name="Kalinowksi J."/>
            <person name="Keller U."/>
        </authorList>
    </citation>
    <scope>NUCLEOTIDE SEQUENCE [LARGE SCALE GENOMIC DNA]</scope>
    <source>
        <strain evidence="17 19">DSM 41481</strain>
    </source>
</reference>
<dbReference type="InterPro" id="IPR017896">
    <property type="entry name" value="4Fe4S_Fe-S-bd"/>
</dbReference>
<evidence type="ECO:0000256" key="3">
    <source>
        <dbReference type="ARBA" id="ARBA00022548"/>
    </source>
</evidence>
<evidence type="ECO:0000256" key="15">
    <source>
        <dbReference type="ARBA" id="ARBA00049778"/>
    </source>
</evidence>
<evidence type="ECO:0000313" key="20">
    <source>
        <dbReference type="Proteomes" id="UP000502504"/>
    </source>
</evidence>
<dbReference type="Pfam" id="PF05199">
    <property type="entry name" value="GMC_oxred_C"/>
    <property type="match status" value="1"/>
</dbReference>
<evidence type="ECO:0000256" key="6">
    <source>
        <dbReference type="ARBA" id="ARBA00023002"/>
    </source>
</evidence>
<keyword evidence="10" id="KW-0413">Isomerase</keyword>
<evidence type="ECO:0000256" key="7">
    <source>
        <dbReference type="ARBA" id="ARBA00023098"/>
    </source>
</evidence>
<evidence type="ECO:0000259" key="16">
    <source>
        <dbReference type="PROSITE" id="PS51379"/>
    </source>
</evidence>
<dbReference type="EMBL" id="CP050692">
    <property type="protein sequence ID" value="QIT48330.1"/>
    <property type="molecule type" value="Genomic_DNA"/>
</dbReference>
<evidence type="ECO:0000256" key="14">
    <source>
        <dbReference type="ARBA" id="ARBA00049744"/>
    </source>
</evidence>
<dbReference type="Pfam" id="PF00890">
    <property type="entry name" value="FAD_binding_2"/>
    <property type="match status" value="1"/>
</dbReference>
<reference evidence="18 20" key="2">
    <citation type="submission" date="2020-03" db="EMBL/GenBank/DDBJ databases">
        <title>Is there a link between lipid content and antibiotic production in Streptomyces?</title>
        <authorList>
            <person name="David M."/>
            <person name="Lejeune C."/>
            <person name="Abreu S."/>
            <person name="Thibessard A."/>
            <person name="Leblond P."/>
            <person name="Chaminade P."/>
            <person name="Virolle M.-J."/>
        </authorList>
    </citation>
    <scope>NUCLEOTIDE SEQUENCE [LARGE SCALE GENOMIC DNA]</scope>
    <source>
        <strain evidence="18 20">DSM 41481</strain>
    </source>
</reference>
<gene>
    <name evidence="17" type="ORF">AFM16_35780</name>
    <name evidence="18" type="ORF">HCX60_36375</name>
</gene>
<dbReference type="GO" id="GO:0004769">
    <property type="term" value="F:steroid Delta-isomerase activity"/>
    <property type="evidence" value="ECO:0007669"/>
    <property type="project" value="UniProtKB-EC"/>
</dbReference>
<evidence type="ECO:0000256" key="1">
    <source>
        <dbReference type="ARBA" id="ARBA00001974"/>
    </source>
</evidence>
<dbReference type="InterPro" id="IPR007867">
    <property type="entry name" value="GMC_OxRtase_C"/>
</dbReference>